<dbReference type="Pfam" id="PF07714">
    <property type="entry name" value="PK_Tyr_Ser-Thr"/>
    <property type="match status" value="1"/>
</dbReference>
<keyword evidence="3 6" id="KW-0547">Nucleotide-binding</keyword>
<evidence type="ECO:0000313" key="11">
    <source>
        <dbReference type="Proteomes" id="UP000012960"/>
    </source>
</evidence>
<evidence type="ECO:0000313" key="9">
    <source>
        <dbReference type="EMBL" id="CAG1835415.1"/>
    </source>
</evidence>
<dbReference type="Gene3D" id="3.30.200.20">
    <property type="entry name" value="Phosphorylase Kinase, domain 1"/>
    <property type="match status" value="1"/>
</dbReference>
<dbReference type="PROSITE" id="PS50011">
    <property type="entry name" value="PROTEIN_KINASE_DOM"/>
    <property type="match status" value="1"/>
</dbReference>
<reference evidence="9" key="1">
    <citation type="submission" date="2021-03" db="EMBL/GenBank/DDBJ databases">
        <authorList>
            <consortium name="Genoscope - CEA"/>
            <person name="William W."/>
        </authorList>
    </citation>
    <scope>NUCLEOTIDE SEQUENCE</scope>
    <source>
        <strain evidence="9">Doubled-haploid Pahang</strain>
    </source>
</reference>
<dbReference type="InterPro" id="IPR017441">
    <property type="entry name" value="Protein_kinase_ATP_BS"/>
</dbReference>
<gene>
    <name evidence="9" type="ORF">GSMUA_235200.1</name>
</gene>
<dbReference type="Gene3D" id="1.10.510.10">
    <property type="entry name" value="Transferase(Phosphotransferase) domain 1"/>
    <property type="match status" value="1"/>
</dbReference>
<dbReference type="InterPro" id="IPR000719">
    <property type="entry name" value="Prot_kinase_dom"/>
</dbReference>
<evidence type="ECO:0000313" key="10">
    <source>
        <dbReference type="EnsemblPlants" id="Ma09_p16810.1"/>
    </source>
</evidence>
<dbReference type="InterPro" id="IPR001245">
    <property type="entry name" value="Ser-Thr/Tyr_kinase_cat_dom"/>
</dbReference>
<evidence type="ECO:0000256" key="5">
    <source>
        <dbReference type="ARBA" id="ARBA00022840"/>
    </source>
</evidence>
<reference evidence="10" key="2">
    <citation type="submission" date="2021-05" db="UniProtKB">
        <authorList>
            <consortium name="EnsemblPlants"/>
        </authorList>
    </citation>
    <scope>IDENTIFICATION</scope>
    <source>
        <strain evidence="10">subsp. malaccensis</strain>
    </source>
</reference>
<dbReference type="OMA" id="RCVSPKK"/>
<feature type="domain" description="Protein kinase" evidence="8">
    <location>
        <begin position="76"/>
        <end position="353"/>
    </location>
</feature>
<evidence type="ECO:0000256" key="1">
    <source>
        <dbReference type="ARBA" id="ARBA00022527"/>
    </source>
</evidence>
<dbReference type="AlphaFoldDB" id="A0A804KKC7"/>
<evidence type="ECO:0000256" key="6">
    <source>
        <dbReference type="PROSITE-ProRule" id="PRU10141"/>
    </source>
</evidence>
<dbReference type="InterPro" id="IPR008271">
    <property type="entry name" value="Ser/Thr_kinase_AS"/>
</dbReference>
<dbReference type="GO" id="GO:0007165">
    <property type="term" value="P:signal transduction"/>
    <property type="evidence" value="ECO:0000318"/>
    <property type="project" value="GO_Central"/>
</dbReference>
<name>A0A804KKC7_MUSAM</name>
<dbReference type="SUPFAM" id="SSF56112">
    <property type="entry name" value="Protein kinase-like (PK-like)"/>
    <property type="match status" value="1"/>
</dbReference>
<evidence type="ECO:0000256" key="3">
    <source>
        <dbReference type="ARBA" id="ARBA00022741"/>
    </source>
</evidence>
<sequence>MLSFLEDLKKGNVASPPPLAAPQFGSTCFCFPHLLLFSSFIVGLSGDHQKVETEKRERERMREFSYEDIEAATKSFASEQLIGKGSHGSVYRGRLTDGRIVAVKKPSRLLNDDKLSNEIDMLASVKNSGVVDLVGVSRGPTGGPLLVMEFMHRGSLHDLLHSSSNPPAWPRRFAMALQLARAVLFLHEAAPAIIHRDIKSANVLLDNRWNAKLADFSIAVRRDDRMQPLDSPIPAGTIGYLDPCYDESGELGPRNDVFSFGVVLLELVSCRKAMDMERDPSSIVSWALPILRANRLAELCDGKVALPGRMKRPIRRMLSIAEKCVSEKVEGRPLMGEVVRELQGVVEDVMPWPILGSVRSKVSEGVHKSVRAWRRWVEKRVNTGKSVACKDYLLDDGGADECGDDAHGKRLLMFSAEK</sequence>
<keyword evidence="4" id="KW-0418">Kinase</keyword>
<dbReference type="Gramene" id="Ma09_t16810.1">
    <property type="protein sequence ID" value="Ma09_p16810.1"/>
    <property type="gene ID" value="Ma09_g16810"/>
</dbReference>
<evidence type="ECO:0000256" key="4">
    <source>
        <dbReference type="ARBA" id="ARBA00022777"/>
    </source>
</evidence>
<dbReference type="Proteomes" id="UP000012960">
    <property type="component" value="Unplaced"/>
</dbReference>
<keyword evidence="2" id="KW-0808">Transferase</keyword>
<keyword evidence="5 6" id="KW-0067">ATP-binding</keyword>
<dbReference type="GO" id="GO:0005886">
    <property type="term" value="C:plasma membrane"/>
    <property type="evidence" value="ECO:0000318"/>
    <property type="project" value="GO_Central"/>
</dbReference>
<dbReference type="GO" id="GO:0005524">
    <property type="term" value="F:ATP binding"/>
    <property type="evidence" value="ECO:0007669"/>
    <property type="project" value="UniProtKB-UniRule"/>
</dbReference>
<dbReference type="GO" id="GO:0004672">
    <property type="term" value="F:protein kinase activity"/>
    <property type="evidence" value="ECO:0000318"/>
    <property type="project" value="GO_Central"/>
</dbReference>
<dbReference type="PANTHER" id="PTHR46146:SF23">
    <property type="entry name" value="PROTEIN KINASE DOMAIN-CONTAINING PROTEIN"/>
    <property type="match status" value="1"/>
</dbReference>
<dbReference type="PROSITE" id="PS00107">
    <property type="entry name" value="PROTEIN_KINASE_ATP"/>
    <property type="match status" value="1"/>
</dbReference>
<dbReference type="EnsemblPlants" id="Ma09_t16810.1">
    <property type="protein sequence ID" value="Ma09_p16810.1"/>
    <property type="gene ID" value="Ma09_g16810"/>
</dbReference>
<proteinExistence type="inferred from homology"/>
<protein>
    <submittedName>
        <fullName evidence="9">(wild Malaysian banana) hypothetical protein</fullName>
    </submittedName>
</protein>
<dbReference type="FunCoup" id="A0A804KKC7">
    <property type="interactions" value="30"/>
</dbReference>
<dbReference type="EMBL" id="HG996474">
    <property type="protein sequence ID" value="CAG1835415.1"/>
    <property type="molecule type" value="Genomic_DNA"/>
</dbReference>
<keyword evidence="11" id="KW-1185">Reference proteome</keyword>
<evidence type="ECO:0000256" key="2">
    <source>
        <dbReference type="ARBA" id="ARBA00022679"/>
    </source>
</evidence>
<dbReference type="SMART" id="SM00220">
    <property type="entry name" value="S_TKc"/>
    <property type="match status" value="1"/>
</dbReference>
<accession>A0A804KKC7</accession>
<feature type="binding site" evidence="6">
    <location>
        <position position="105"/>
    </location>
    <ligand>
        <name>ATP</name>
        <dbReference type="ChEBI" id="CHEBI:30616"/>
    </ligand>
</feature>
<comment type="similarity">
    <text evidence="7">Belongs to the protein kinase superfamily.</text>
</comment>
<dbReference type="PANTHER" id="PTHR46146">
    <property type="entry name" value="SERINE/THREONINE-PROTEIN KINASE-LIKE PROTEIN CCR4"/>
    <property type="match status" value="1"/>
</dbReference>
<dbReference type="PROSITE" id="PS00108">
    <property type="entry name" value="PROTEIN_KINASE_ST"/>
    <property type="match status" value="1"/>
</dbReference>
<dbReference type="InParanoid" id="A0A804KKC7"/>
<dbReference type="GO" id="GO:0004674">
    <property type="term" value="F:protein serine/threonine kinase activity"/>
    <property type="evidence" value="ECO:0007669"/>
    <property type="project" value="UniProtKB-KW"/>
</dbReference>
<organism evidence="10 11">
    <name type="scientific">Musa acuminata subsp. malaccensis</name>
    <name type="common">Wild banana</name>
    <name type="synonym">Musa malaccensis</name>
    <dbReference type="NCBI Taxonomy" id="214687"/>
    <lineage>
        <taxon>Eukaryota</taxon>
        <taxon>Viridiplantae</taxon>
        <taxon>Streptophyta</taxon>
        <taxon>Embryophyta</taxon>
        <taxon>Tracheophyta</taxon>
        <taxon>Spermatophyta</taxon>
        <taxon>Magnoliopsida</taxon>
        <taxon>Liliopsida</taxon>
        <taxon>Zingiberales</taxon>
        <taxon>Musaceae</taxon>
        <taxon>Musa</taxon>
    </lineage>
</organism>
<evidence type="ECO:0000259" key="8">
    <source>
        <dbReference type="PROSITE" id="PS50011"/>
    </source>
</evidence>
<dbReference type="InterPro" id="IPR011009">
    <property type="entry name" value="Kinase-like_dom_sf"/>
</dbReference>
<evidence type="ECO:0000256" key="7">
    <source>
        <dbReference type="RuleBase" id="RU000304"/>
    </source>
</evidence>
<keyword evidence="1 7" id="KW-0723">Serine/threonine-protein kinase</keyword>
<dbReference type="OrthoDB" id="4062651at2759"/>